<organism evidence="1 2">
    <name type="scientific">Luteipulveratus halotolerans</name>
    <dbReference type="NCBI Taxonomy" id="1631356"/>
    <lineage>
        <taxon>Bacteria</taxon>
        <taxon>Bacillati</taxon>
        <taxon>Actinomycetota</taxon>
        <taxon>Actinomycetes</taxon>
        <taxon>Micrococcales</taxon>
        <taxon>Dermacoccaceae</taxon>
        <taxon>Luteipulveratus</taxon>
    </lineage>
</organism>
<keyword evidence="2" id="KW-1185">Reference proteome</keyword>
<dbReference type="PATRIC" id="fig|1631356.3.peg.468"/>
<gene>
    <name evidence="1" type="ORF">VV01_02670</name>
</gene>
<dbReference type="AlphaFoldDB" id="A0A0L6CMW9"/>
<dbReference type="Proteomes" id="UP000037397">
    <property type="component" value="Unassembled WGS sequence"/>
</dbReference>
<evidence type="ECO:0000313" key="2">
    <source>
        <dbReference type="Proteomes" id="UP000037397"/>
    </source>
</evidence>
<dbReference type="GO" id="GO:0008721">
    <property type="term" value="F:D-serine ammonia-lyase activity"/>
    <property type="evidence" value="ECO:0007669"/>
    <property type="project" value="TreeGrafter"/>
</dbReference>
<dbReference type="GO" id="GO:0036088">
    <property type="term" value="P:D-serine catabolic process"/>
    <property type="evidence" value="ECO:0007669"/>
    <property type="project" value="TreeGrafter"/>
</dbReference>
<comment type="caution">
    <text evidence="1">The sequence shown here is derived from an EMBL/GenBank/DDBJ whole genome shotgun (WGS) entry which is preliminary data.</text>
</comment>
<dbReference type="SUPFAM" id="SSF51419">
    <property type="entry name" value="PLP-binding barrel"/>
    <property type="match status" value="1"/>
</dbReference>
<dbReference type="EMBL" id="LAIR01000002">
    <property type="protein sequence ID" value="KNX39141.1"/>
    <property type="molecule type" value="Genomic_DNA"/>
</dbReference>
<dbReference type="InterPro" id="IPR029066">
    <property type="entry name" value="PLP-binding_barrel"/>
</dbReference>
<evidence type="ECO:0000313" key="1">
    <source>
        <dbReference type="EMBL" id="KNX39141.1"/>
    </source>
</evidence>
<accession>A0A0L6CMW9</accession>
<dbReference type="PANTHER" id="PTHR28004">
    <property type="entry name" value="ZGC:162816-RELATED"/>
    <property type="match status" value="1"/>
</dbReference>
<dbReference type="InterPro" id="IPR051466">
    <property type="entry name" value="D-amino_acid_metab_enzyme"/>
</dbReference>
<dbReference type="STRING" id="1631356.VV01_02670"/>
<sequence>MDLGVLLANAREMRERAGRLPIRLASKSIRVRGLIERLLGEDGYAGVLAYSAAEARWLVGHGVNNVVVAYPTVDRATLRAISADERLASEVAFMVDLPEHVQLVSECAVDHPLRVAIDVDCSLRVGPVAIGAHRSSVHRPADAERIAALVTSTAGVRLAGVMFYDAQIAGVPDSSAAVRLMKKASLRELAHRRSRVLAAVTRHASLDFVNAGGTGSLHLLRDEPGLTDLAAGSGLFTPTLFDQYDGAHLHPAAYFVSPVVRKPSDDVVVTYSGGYVASGPPGESRVPHVAFPAGLRTFGQEGTGEVQTPLRGNAARALRVGDLVWFRHAKAGEMCERFDEVVLLEQGRVAGRLPTYRGEGQNFG</sequence>
<name>A0A0L6CMW9_9MICO</name>
<reference evidence="2" key="1">
    <citation type="submission" date="2015-03" db="EMBL/GenBank/DDBJ databases">
        <title>Luteipulveratus halotolerans sp. nov., a novel actinobacterium (Dermacoccaceae) from Sarawak, Malaysia.</title>
        <authorList>
            <person name="Juboi H."/>
            <person name="Basik A."/>
            <person name="Shamsul S.S."/>
            <person name="Arnold P."/>
            <person name="Schmitt E.K."/>
            <person name="Sanglier J.-J."/>
            <person name="Yeo T."/>
        </authorList>
    </citation>
    <scope>NUCLEOTIDE SEQUENCE [LARGE SCALE GENOMIC DNA]</scope>
    <source>
        <strain evidence="2">C296001</strain>
    </source>
</reference>
<proteinExistence type="predicted"/>
<dbReference type="Gene3D" id="3.20.20.10">
    <property type="entry name" value="Alanine racemase"/>
    <property type="match status" value="1"/>
</dbReference>
<dbReference type="PANTHER" id="PTHR28004:SF2">
    <property type="entry name" value="D-SERINE DEHYDRATASE"/>
    <property type="match status" value="1"/>
</dbReference>
<protein>
    <submittedName>
        <fullName evidence="1">Alanine racemase</fullName>
    </submittedName>
</protein>